<evidence type="ECO:0000313" key="2">
    <source>
        <dbReference type="Proteomes" id="UP000046395"/>
    </source>
</evidence>
<dbReference type="WBParaSite" id="TMUE_1000004443.1">
    <property type="protein sequence ID" value="TMUE_1000004443.1"/>
    <property type="gene ID" value="WBGene00298954"/>
</dbReference>
<evidence type="ECO:0000313" key="3">
    <source>
        <dbReference type="WBParaSite" id="TMUE_1000004443.1"/>
    </source>
</evidence>
<reference evidence="3" key="1">
    <citation type="submission" date="2019-12" db="UniProtKB">
        <authorList>
            <consortium name="WormBaseParasite"/>
        </authorList>
    </citation>
    <scope>IDENTIFICATION</scope>
</reference>
<dbReference type="Proteomes" id="UP000046395">
    <property type="component" value="Unassembled WGS sequence"/>
</dbReference>
<feature type="region of interest" description="Disordered" evidence="1">
    <location>
        <begin position="133"/>
        <end position="157"/>
    </location>
</feature>
<sequence length="157" mass="17510">MPRDDHCSDTAPANAIYRYTVRDRAEAPTSSTKENIGCLYNVGDAVWVRPGGSRRCDSRYVSGVITRIISDQTVKVNGMPRHVRDIRRRTEIHSQPTRPVPKADGNVMLQARTSVLTGEPDIIQFVAREEPSASHAVAADINENEAEPASRRSTRRR</sequence>
<keyword evidence="2" id="KW-1185">Reference proteome</keyword>
<name>A0A5S6QB68_TRIMR</name>
<organism evidence="2 3">
    <name type="scientific">Trichuris muris</name>
    <name type="common">Mouse whipworm</name>
    <dbReference type="NCBI Taxonomy" id="70415"/>
    <lineage>
        <taxon>Eukaryota</taxon>
        <taxon>Metazoa</taxon>
        <taxon>Ecdysozoa</taxon>
        <taxon>Nematoda</taxon>
        <taxon>Enoplea</taxon>
        <taxon>Dorylaimia</taxon>
        <taxon>Trichinellida</taxon>
        <taxon>Trichuridae</taxon>
        <taxon>Trichuris</taxon>
    </lineage>
</organism>
<protein>
    <submittedName>
        <fullName evidence="3">DUF5641 domain-containing protein</fullName>
    </submittedName>
</protein>
<evidence type="ECO:0000256" key="1">
    <source>
        <dbReference type="SAM" id="MobiDB-lite"/>
    </source>
</evidence>
<accession>A0A5S6QB68</accession>
<dbReference type="AlphaFoldDB" id="A0A5S6QB68"/>
<proteinExistence type="predicted"/>